<organism evidence="2 3">
    <name type="scientific">Hondaea fermentalgiana</name>
    <dbReference type="NCBI Taxonomy" id="2315210"/>
    <lineage>
        <taxon>Eukaryota</taxon>
        <taxon>Sar</taxon>
        <taxon>Stramenopiles</taxon>
        <taxon>Bigyra</taxon>
        <taxon>Labyrinthulomycetes</taxon>
        <taxon>Thraustochytrida</taxon>
        <taxon>Thraustochytriidae</taxon>
        <taxon>Hondaea</taxon>
    </lineage>
</organism>
<dbReference type="Proteomes" id="UP000241890">
    <property type="component" value="Unassembled WGS sequence"/>
</dbReference>
<dbReference type="EMBL" id="BEYU01000178">
    <property type="protein sequence ID" value="GBG34035.1"/>
    <property type="molecule type" value="Genomic_DNA"/>
</dbReference>
<feature type="region of interest" description="Disordered" evidence="1">
    <location>
        <begin position="166"/>
        <end position="204"/>
    </location>
</feature>
<comment type="caution">
    <text evidence="2">The sequence shown here is derived from an EMBL/GenBank/DDBJ whole genome shotgun (WGS) entry which is preliminary data.</text>
</comment>
<protein>
    <submittedName>
        <fullName evidence="2">Uncharacterized protein</fullName>
    </submittedName>
</protein>
<dbReference type="InParanoid" id="A0A2R5GTZ5"/>
<reference evidence="2 3" key="1">
    <citation type="submission" date="2017-12" db="EMBL/GenBank/DDBJ databases">
        <title>Sequencing, de novo assembly and annotation of complete genome of a new Thraustochytrid species, strain FCC1311.</title>
        <authorList>
            <person name="Sedici K."/>
            <person name="Godart F."/>
            <person name="Aiese Cigliano R."/>
            <person name="Sanseverino W."/>
            <person name="Barakat M."/>
            <person name="Ortet P."/>
            <person name="Marechal E."/>
            <person name="Cagnac O."/>
            <person name="Amato A."/>
        </authorList>
    </citation>
    <scope>NUCLEOTIDE SEQUENCE [LARGE SCALE GENOMIC DNA]</scope>
</reference>
<evidence type="ECO:0000313" key="2">
    <source>
        <dbReference type="EMBL" id="GBG34035.1"/>
    </source>
</evidence>
<sequence>MPTFKKPEERTTISRKTGETHETLNLKYRNLRLRSHGASHGPWATVSKTDFANTQHGDYKTPSKWGVISDRMAEQSRKMPKSFVGGTTYKDSMQITNDITARVYERPLREAPSVIAMRAGSIFAKNAKQQPRASGPASLVPRSLIREEKDRLAAIIKEPRVESQISRVNMPSYSGHEPKSPKNQRGPMISGPDTTSGHANLQGLGLLIA</sequence>
<dbReference type="AlphaFoldDB" id="A0A2R5GTZ5"/>
<evidence type="ECO:0000313" key="3">
    <source>
        <dbReference type="Proteomes" id="UP000241890"/>
    </source>
</evidence>
<name>A0A2R5GTZ5_9STRA</name>
<keyword evidence="3" id="KW-1185">Reference proteome</keyword>
<gene>
    <name evidence="2" type="ORF">FCC1311_102582</name>
</gene>
<proteinExistence type="predicted"/>
<evidence type="ECO:0000256" key="1">
    <source>
        <dbReference type="SAM" id="MobiDB-lite"/>
    </source>
</evidence>
<accession>A0A2R5GTZ5</accession>